<gene>
    <name evidence="2" type="ORF">TDIB3V08_LOCUS165</name>
</gene>
<proteinExistence type="predicted"/>
<dbReference type="AlphaFoldDB" id="A0A7R8V8S8"/>
<name>A0A7R8V8S8_TIMDO</name>
<dbReference type="EMBL" id="OA564299">
    <property type="protein sequence ID" value="CAD7193724.1"/>
    <property type="molecule type" value="Genomic_DNA"/>
</dbReference>
<feature type="region of interest" description="Disordered" evidence="1">
    <location>
        <begin position="206"/>
        <end position="232"/>
    </location>
</feature>
<evidence type="ECO:0000313" key="2">
    <source>
        <dbReference type="EMBL" id="CAD7193724.1"/>
    </source>
</evidence>
<evidence type="ECO:0000256" key="1">
    <source>
        <dbReference type="SAM" id="MobiDB-lite"/>
    </source>
</evidence>
<accession>A0A7R8V8S8</accession>
<organism evidence="2">
    <name type="scientific">Timema douglasi</name>
    <name type="common">Walking stick</name>
    <dbReference type="NCBI Taxonomy" id="61478"/>
    <lineage>
        <taxon>Eukaryota</taxon>
        <taxon>Metazoa</taxon>
        <taxon>Ecdysozoa</taxon>
        <taxon>Arthropoda</taxon>
        <taxon>Hexapoda</taxon>
        <taxon>Insecta</taxon>
        <taxon>Pterygota</taxon>
        <taxon>Neoptera</taxon>
        <taxon>Polyneoptera</taxon>
        <taxon>Phasmatodea</taxon>
        <taxon>Timematodea</taxon>
        <taxon>Timematoidea</taxon>
        <taxon>Timematidae</taxon>
        <taxon>Timema</taxon>
    </lineage>
</organism>
<protein>
    <submittedName>
        <fullName evidence="2">Uncharacterized protein</fullName>
    </submittedName>
</protein>
<reference evidence="2" key="1">
    <citation type="submission" date="2020-11" db="EMBL/GenBank/DDBJ databases">
        <authorList>
            <person name="Tran Van P."/>
        </authorList>
    </citation>
    <scope>NUCLEOTIDE SEQUENCE</scope>
</reference>
<sequence length="232" mass="25554">MKQQLTRSHLTESCTETTKFNLHGTKKQLVTWAPTQSHTRETERGHRVSPLMLRLVCFCAGRCCGDGLIPGDPRRSPPLGIVVSSTPSIACFIATAKYRLVAGYSDLISVSRRTTVQAWCTRVEKVVEVSRARYHDYQFSLCKQRECVITTRSFSQSRVVKGRASSVTAPIETNTTRAVSVTCNEARTLVTVTAPDIALYQCLKQDTPSSSGRAAPLLAEPRFGAGPQPYSE</sequence>